<protein>
    <submittedName>
        <fullName evidence="1">Uncharacterized protein</fullName>
    </submittedName>
</protein>
<dbReference type="OrthoDB" id="9774531at2"/>
<keyword evidence="2" id="KW-1185">Reference proteome</keyword>
<comment type="caution">
    <text evidence="1">The sequence shown here is derived from an EMBL/GenBank/DDBJ whole genome shotgun (WGS) entry which is preliminary data.</text>
</comment>
<dbReference type="Proteomes" id="UP000630149">
    <property type="component" value="Unassembled WGS sequence"/>
</dbReference>
<evidence type="ECO:0000313" key="1">
    <source>
        <dbReference type="EMBL" id="GGI86553.1"/>
    </source>
</evidence>
<dbReference type="RefSeq" id="WP_131776811.1">
    <property type="nucleotide sequence ID" value="NZ_BMOB01000005.1"/>
</dbReference>
<organism evidence="1 2">
    <name type="scientific">Legionella impletisoli</name>
    <dbReference type="NCBI Taxonomy" id="343510"/>
    <lineage>
        <taxon>Bacteria</taxon>
        <taxon>Pseudomonadati</taxon>
        <taxon>Pseudomonadota</taxon>
        <taxon>Gammaproteobacteria</taxon>
        <taxon>Legionellales</taxon>
        <taxon>Legionellaceae</taxon>
        <taxon>Legionella</taxon>
    </lineage>
</organism>
<sequence>MKDQHLFNSYKRVLELKNSVHKNYISISQFVESHKKIRKFVLNSNLIPSIGDHIDDTPEPKKGQQELRTEIIEGAFQKITDIARKQGIIIHRDRMPGTKSEFIDLMVTIEPRILYIAKSTTNDYFKRMKIKFKPGVKSGYCTVMRNLKVIVN</sequence>
<dbReference type="EMBL" id="BMOB01000005">
    <property type="protein sequence ID" value="GGI86553.1"/>
    <property type="molecule type" value="Genomic_DNA"/>
</dbReference>
<proteinExistence type="predicted"/>
<reference evidence="1" key="2">
    <citation type="submission" date="2020-09" db="EMBL/GenBank/DDBJ databases">
        <authorList>
            <person name="Sun Q."/>
            <person name="Ohkuma M."/>
        </authorList>
    </citation>
    <scope>NUCLEOTIDE SEQUENCE</scope>
    <source>
        <strain evidence="1">JCM 13919</strain>
    </source>
</reference>
<reference evidence="1" key="1">
    <citation type="journal article" date="2014" name="Int. J. Syst. Evol. Microbiol.">
        <title>Complete genome sequence of Corynebacterium casei LMG S-19264T (=DSM 44701T), isolated from a smear-ripened cheese.</title>
        <authorList>
            <consortium name="US DOE Joint Genome Institute (JGI-PGF)"/>
            <person name="Walter F."/>
            <person name="Albersmeier A."/>
            <person name="Kalinowski J."/>
            <person name="Ruckert C."/>
        </authorList>
    </citation>
    <scope>NUCLEOTIDE SEQUENCE</scope>
    <source>
        <strain evidence="1">JCM 13919</strain>
    </source>
</reference>
<dbReference type="AlphaFoldDB" id="A0A917NC96"/>
<accession>A0A917NC96</accession>
<evidence type="ECO:0000313" key="2">
    <source>
        <dbReference type="Proteomes" id="UP000630149"/>
    </source>
</evidence>
<name>A0A917NC96_9GAMM</name>
<gene>
    <name evidence="1" type="ORF">GCM10007966_14000</name>
</gene>